<evidence type="ECO:0000313" key="4">
    <source>
        <dbReference type="Proteomes" id="UP001156903"/>
    </source>
</evidence>
<comment type="caution">
    <text evidence="3">The sequence shown here is derived from an EMBL/GenBank/DDBJ whole genome shotgun (WGS) entry which is preliminary data.</text>
</comment>
<dbReference type="EMBL" id="BSPB01000024">
    <property type="protein sequence ID" value="GLS15367.1"/>
    <property type="molecule type" value="Genomic_DNA"/>
</dbReference>
<dbReference type="InterPro" id="IPR014748">
    <property type="entry name" value="Enoyl-CoA_hydra_C"/>
</dbReference>
<keyword evidence="4" id="KW-1185">Reference proteome</keyword>
<reference evidence="4" key="1">
    <citation type="journal article" date="2019" name="Int. J. Syst. Evol. Microbiol.">
        <title>The Global Catalogue of Microorganisms (GCM) 10K type strain sequencing project: providing services to taxonomists for standard genome sequencing and annotation.</title>
        <authorList>
            <consortium name="The Broad Institute Genomics Platform"/>
            <consortium name="The Broad Institute Genome Sequencing Center for Infectious Disease"/>
            <person name="Wu L."/>
            <person name="Ma J."/>
        </authorList>
    </citation>
    <scope>NUCLEOTIDE SEQUENCE [LARGE SCALE GENOMIC DNA]</scope>
    <source>
        <strain evidence="4">NBRC 109341</strain>
    </source>
</reference>
<evidence type="ECO:0000313" key="3">
    <source>
        <dbReference type="EMBL" id="GLS15367.1"/>
    </source>
</evidence>
<dbReference type="SUPFAM" id="SSF52096">
    <property type="entry name" value="ClpP/crotonase"/>
    <property type="match status" value="1"/>
</dbReference>
<gene>
    <name evidence="3" type="ORF">GCM10007935_28020</name>
</gene>
<dbReference type="InterPro" id="IPR018376">
    <property type="entry name" value="Enoyl-CoA_hyd/isom_CS"/>
</dbReference>
<dbReference type="InterPro" id="IPR029045">
    <property type="entry name" value="ClpP/crotonase-like_dom_sf"/>
</dbReference>
<name>A0ABQ6C6R4_9BURK</name>
<proteinExistence type="inferred from homology"/>
<dbReference type="CDD" id="cd06558">
    <property type="entry name" value="crotonase-like"/>
    <property type="match status" value="1"/>
</dbReference>
<dbReference type="InterPro" id="IPR051683">
    <property type="entry name" value="Enoyl-CoA_Hydratase/Isomerase"/>
</dbReference>
<evidence type="ECO:0000256" key="2">
    <source>
        <dbReference type="RuleBase" id="RU003707"/>
    </source>
</evidence>
<organism evidence="3 4">
    <name type="scientific">Hydrogenophaga electricum</name>
    <dbReference type="NCBI Taxonomy" id="1230953"/>
    <lineage>
        <taxon>Bacteria</taxon>
        <taxon>Pseudomonadati</taxon>
        <taxon>Pseudomonadota</taxon>
        <taxon>Betaproteobacteria</taxon>
        <taxon>Burkholderiales</taxon>
        <taxon>Comamonadaceae</taxon>
        <taxon>Hydrogenophaga</taxon>
    </lineage>
</organism>
<sequence length="273" mass="28114">MRAPRPEMTMTPPILLDIRDHVATLTLNRPEQANVLDDATGAAFVEAVGEVAAAQQRGTVRAVLLTAQGPHFCAGGDIRGFAAAADMAALLDQGIPPLHAAIHTLSHLPAPVVSAVQGSLGGGGIGVALCADIVLAARSMKLRGGYSAIGLSPDVGVSWALTRLVGPMRAKHILFTNQPLDAAQCLAAGLVAELHADDALLPAAQALVRALAQGASGSLARIKTLVDQAAHHTLHQQLAMEHLGMVASGASADAREGVRAFLEKRAPHFVPES</sequence>
<comment type="similarity">
    <text evidence="1 2">Belongs to the enoyl-CoA hydratase/isomerase family.</text>
</comment>
<dbReference type="PROSITE" id="PS00166">
    <property type="entry name" value="ENOYL_COA_HYDRATASE"/>
    <property type="match status" value="1"/>
</dbReference>
<protein>
    <submittedName>
        <fullName evidence="3">Enoyl-CoA hydratase/isomerase</fullName>
    </submittedName>
</protein>
<dbReference type="Proteomes" id="UP001156903">
    <property type="component" value="Unassembled WGS sequence"/>
</dbReference>
<dbReference type="InterPro" id="IPR001753">
    <property type="entry name" value="Enoyl-CoA_hydra/iso"/>
</dbReference>
<dbReference type="Gene3D" id="1.10.12.10">
    <property type="entry name" value="Lyase 2-enoyl-coa Hydratase, Chain A, domain 2"/>
    <property type="match status" value="1"/>
</dbReference>
<dbReference type="PANTHER" id="PTHR42964:SF1">
    <property type="entry name" value="POLYKETIDE BIOSYNTHESIS ENOYL-COA HYDRATASE PKSH-RELATED"/>
    <property type="match status" value="1"/>
</dbReference>
<accession>A0ABQ6C6R4</accession>
<dbReference type="PANTHER" id="PTHR42964">
    <property type="entry name" value="ENOYL-COA HYDRATASE"/>
    <property type="match status" value="1"/>
</dbReference>
<evidence type="ECO:0000256" key="1">
    <source>
        <dbReference type="ARBA" id="ARBA00005254"/>
    </source>
</evidence>
<dbReference type="Gene3D" id="3.90.226.10">
    <property type="entry name" value="2-enoyl-CoA Hydratase, Chain A, domain 1"/>
    <property type="match status" value="1"/>
</dbReference>
<dbReference type="Pfam" id="PF00378">
    <property type="entry name" value="ECH_1"/>
    <property type="match status" value="1"/>
</dbReference>